<reference evidence="10" key="1">
    <citation type="submission" date="2013-04" db="EMBL/GenBank/DDBJ databases">
        <title>The Genome Sequence of Fonticula alba ATCC 38817.</title>
        <authorList>
            <consortium name="The Broad Institute Genomics Platform"/>
            <person name="Russ C."/>
            <person name="Cuomo C."/>
            <person name="Burger G."/>
            <person name="Gray M.W."/>
            <person name="Holland P.W.H."/>
            <person name="King N."/>
            <person name="Lang F.B.F."/>
            <person name="Roger A.J."/>
            <person name="Ruiz-Trillo I."/>
            <person name="Brown M."/>
            <person name="Walker B."/>
            <person name="Young S."/>
            <person name="Zeng Q."/>
            <person name="Gargeya S."/>
            <person name="Fitzgerald M."/>
            <person name="Haas B."/>
            <person name="Abouelleil A."/>
            <person name="Allen A.W."/>
            <person name="Alvarado L."/>
            <person name="Arachchi H.M."/>
            <person name="Berlin A.M."/>
            <person name="Chapman S.B."/>
            <person name="Gainer-Dewar J."/>
            <person name="Goldberg J."/>
            <person name="Griggs A."/>
            <person name="Gujja S."/>
            <person name="Hansen M."/>
            <person name="Howarth C."/>
            <person name="Imamovic A."/>
            <person name="Ireland A."/>
            <person name="Larimer J."/>
            <person name="McCowan C."/>
            <person name="Murphy C."/>
            <person name="Pearson M."/>
            <person name="Poon T.W."/>
            <person name="Priest M."/>
            <person name="Roberts A."/>
            <person name="Saif S."/>
            <person name="Shea T."/>
            <person name="Sisk P."/>
            <person name="Sykes S."/>
            <person name="Wortman J."/>
            <person name="Nusbaum C."/>
            <person name="Birren B."/>
        </authorList>
    </citation>
    <scope>NUCLEOTIDE SEQUENCE [LARGE SCALE GENOMIC DNA]</scope>
    <source>
        <strain evidence="10">ATCC 38817</strain>
    </source>
</reference>
<keyword evidence="6" id="KW-0508">mRNA splicing</keyword>
<evidence type="ECO:0000256" key="4">
    <source>
        <dbReference type="ARBA" id="ARBA00022728"/>
    </source>
</evidence>
<comment type="function">
    <text evidence="8">Part of the spliceosome which catalyzes two sequential transesterification reactions, first the excision of the non-coding intron from pre-mRNA and then the ligation of the coding exons to form the mature mRNA. Plays a role in stabilizing the structure of the spliceosome catalytic core and docking of the branch helix into the active site, producing 5'-exon and lariat intron-3'-intermediates.</text>
</comment>
<comment type="subunit">
    <text evidence="8">Component of the spliceosome. Present in the activated B complex, the catalytically activated B* complex which catalyzes the branching, the catalytic step 1 C complex catalyzing the exon ligation, and the postcatalytic P complex containing the ligated exons (mRNA) and the excised lariat intron.</text>
</comment>
<dbReference type="PANTHER" id="PTHR12111:SF1">
    <property type="entry name" value="SPLICING FACTOR YJU2"/>
    <property type="match status" value="1"/>
</dbReference>
<dbReference type="Proteomes" id="UP000030693">
    <property type="component" value="Unassembled WGS sequence"/>
</dbReference>
<dbReference type="HAMAP" id="MF_03226">
    <property type="entry name" value="YJU2"/>
    <property type="match status" value="1"/>
</dbReference>
<dbReference type="InterPro" id="IPR043701">
    <property type="entry name" value="Yju2"/>
</dbReference>
<evidence type="ECO:0000256" key="6">
    <source>
        <dbReference type="ARBA" id="ARBA00023187"/>
    </source>
</evidence>
<comment type="subcellular location">
    <subcellularLocation>
        <location evidence="1 8">Nucleus</location>
    </subcellularLocation>
</comment>
<evidence type="ECO:0000256" key="8">
    <source>
        <dbReference type="HAMAP-Rule" id="MF_03226"/>
    </source>
</evidence>
<sequence>MSERKVINKHIPVDFDPALLPRVKRRADKQVKVRLESPFTWRCNSCSNYTYFGKRFNARKEEAEAALSYLGVRVFRFYIRCPSCSAEVMFRTDPANNDYVLEKGATRANESWRDGQRERIARAEQQDREAAEAAARGEAPKKEDSLAQIEQRMLDVQAEIERDHQLEDIRAGAALRARATPGAILSMLDGKHRAEEAREQEEEDRLVREAERRMAAARRVPSSVSSLASDDLGAWAPVVDVPAGPGAAAEAAPAGPGPTSAAGGAAPAPGPRVIARPKRQPTIAAIEEDDDGDRAGGDRLPPLGRSTRHASAASLLPAVADAGPAAVAPVSPASDAALSEARPSSAGPAAVPAVSAPVAAAPPAVASLSAPLVSGGQAPRSRPNGVGSARPRSGLLAGVVIKRRKTDA</sequence>
<dbReference type="GO" id="GO:0046872">
    <property type="term" value="F:metal ion binding"/>
    <property type="evidence" value="ECO:0007669"/>
    <property type="project" value="UniProtKB-KW"/>
</dbReference>
<keyword evidence="3 8" id="KW-0479">Metal-binding</keyword>
<protein>
    <recommendedName>
        <fullName evidence="8">Splicing factor YJU2</fullName>
    </recommendedName>
</protein>
<evidence type="ECO:0000256" key="3">
    <source>
        <dbReference type="ARBA" id="ARBA00022723"/>
    </source>
</evidence>
<dbReference type="RefSeq" id="XP_009497856.1">
    <property type="nucleotide sequence ID" value="XM_009499581.1"/>
</dbReference>
<feature type="region of interest" description="Disordered" evidence="9">
    <location>
        <begin position="324"/>
        <end position="356"/>
    </location>
</feature>
<feature type="region of interest" description="Disordered" evidence="9">
    <location>
        <begin position="215"/>
        <end position="309"/>
    </location>
</feature>
<dbReference type="eggNOG" id="KOG2989">
    <property type="taxonomic scope" value="Eukaryota"/>
</dbReference>
<keyword evidence="5 8" id="KW-0862">Zinc</keyword>
<feature type="binding site" evidence="8">
    <location>
        <position position="84"/>
    </location>
    <ligand>
        <name>Zn(2+)</name>
        <dbReference type="ChEBI" id="CHEBI:29105"/>
    </ligand>
</feature>
<evidence type="ECO:0000313" key="10">
    <source>
        <dbReference type="EMBL" id="KCV67672.1"/>
    </source>
</evidence>
<dbReference type="OMA" id="AMENRIY"/>
<proteinExistence type="inferred from homology"/>
<keyword evidence="7 8" id="KW-0539">Nucleus</keyword>
<dbReference type="GeneID" id="20530507"/>
<feature type="compositionally biased region" description="Low complexity" evidence="9">
    <location>
        <begin position="217"/>
        <end position="274"/>
    </location>
</feature>
<feature type="compositionally biased region" description="Basic and acidic residues" evidence="9">
    <location>
        <begin position="122"/>
        <end position="131"/>
    </location>
</feature>
<keyword evidence="4 8" id="KW-0747">Spliceosome</keyword>
<feature type="region of interest" description="Disordered" evidence="9">
    <location>
        <begin position="122"/>
        <end position="146"/>
    </location>
</feature>
<evidence type="ECO:0000256" key="1">
    <source>
        <dbReference type="ARBA" id="ARBA00004123"/>
    </source>
</evidence>
<dbReference type="EMBL" id="KB932214">
    <property type="protein sequence ID" value="KCV67672.1"/>
    <property type="molecule type" value="Genomic_DNA"/>
</dbReference>
<keyword evidence="2" id="KW-0507">mRNA processing</keyword>
<feature type="binding site" evidence="8">
    <location>
        <position position="43"/>
    </location>
    <ligand>
        <name>Zn(2+)</name>
        <dbReference type="ChEBI" id="CHEBI:29105"/>
    </ligand>
</feature>
<dbReference type="GO" id="GO:0071006">
    <property type="term" value="C:U2-type catalytic step 1 spliceosome"/>
    <property type="evidence" value="ECO:0007669"/>
    <property type="project" value="UniProtKB-UniRule"/>
</dbReference>
<organism evidence="10">
    <name type="scientific">Fonticula alba</name>
    <name type="common">Slime mold</name>
    <dbReference type="NCBI Taxonomy" id="691883"/>
    <lineage>
        <taxon>Eukaryota</taxon>
        <taxon>Rotosphaerida</taxon>
        <taxon>Fonticulaceae</taxon>
        <taxon>Fonticula</taxon>
    </lineage>
</organism>
<feature type="region of interest" description="Disordered" evidence="9">
    <location>
        <begin position="370"/>
        <end position="408"/>
    </location>
</feature>
<feature type="binding site" evidence="8">
    <location>
        <position position="81"/>
    </location>
    <ligand>
        <name>Zn(2+)</name>
        <dbReference type="ChEBI" id="CHEBI:29105"/>
    </ligand>
</feature>
<dbReference type="Pfam" id="PF04502">
    <property type="entry name" value="Saf4_Yju2"/>
    <property type="match status" value="1"/>
</dbReference>
<feature type="binding site" evidence="8">
    <location>
        <position position="46"/>
    </location>
    <ligand>
        <name>Zn(2+)</name>
        <dbReference type="ChEBI" id="CHEBI:29105"/>
    </ligand>
</feature>
<dbReference type="AlphaFoldDB" id="A0A058Z2C4"/>
<name>A0A058Z2C4_FONAL</name>
<dbReference type="OrthoDB" id="674963at2759"/>
<accession>A0A058Z2C4</accession>
<comment type="similarity">
    <text evidence="8">Belongs to the CWC16 family. YJU2 subfamily.</text>
</comment>
<evidence type="ECO:0000256" key="9">
    <source>
        <dbReference type="SAM" id="MobiDB-lite"/>
    </source>
</evidence>
<dbReference type="GO" id="GO:0000349">
    <property type="term" value="P:generation of catalytic spliceosome for first transesterification step"/>
    <property type="evidence" value="ECO:0007669"/>
    <property type="project" value="UniProtKB-UniRule"/>
</dbReference>
<dbReference type="InterPro" id="IPR007590">
    <property type="entry name" value="Saf4/Yju2"/>
</dbReference>
<evidence type="ECO:0000313" key="11">
    <source>
        <dbReference type="Proteomes" id="UP000030693"/>
    </source>
</evidence>
<evidence type="ECO:0000256" key="2">
    <source>
        <dbReference type="ARBA" id="ARBA00022664"/>
    </source>
</evidence>
<evidence type="ECO:0000256" key="7">
    <source>
        <dbReference type="ARBA" id="ARBA00023242"/>
    </source>
</evidence>
<dbReference type="STRING" id="691883.A0A058Z2C4"/>
<gene>
    <name evidence="10" type="ORF">H696_05782</name>
</gene>
<keyword evidence="11" id="KW-1185">Reference proteome</keyword>
<dbReference type="PANTHER" id="PTHR12111">
    <property type="entry name" value="SPLICING FACTOR YJU2"/>
    <property type="match status" value="1"/>
</dbReference>
<evidence type="ECO:0000256" key="5">
    <source>
        <dbReference type="ARBA" id="ARBA00022833"/>
    </source>
</evidence>